<proteinExistence type="inferred from homology"/>
<dbReference type="GO" id="GO:0005829">
    <property type="term" value="C:cytosol"/>
    <property type="evidence" value="ECO:0007669"/>
    <property type="project" value="UniProtKB-SubCell"/>
</dbReference>
<dbReference type="InterPro" id="IPR001163">
    <property type="entry name" value="Sm_dom_euk/arc"/>
</dbReference>
<keyword evidence="5 12" id="KW-0507">mRNA processing</keyword>
<evidence type="ECO:0000256" key="1">
    <source>
        <dbReference type="ARBA" id="ARBA00004123"/>
    </source>
</evidence>
<dbReference type="Pfam" id="PF01423">
    <property type="entry name" value="LSM"/>
    <property type="match status" value="1"/>
</dbReference>
<organism evidence="15">
    <name type="scientific">Rhizochromulina marina</name>
    <dbReference type="NCBI Taxonomy" id="1034831"/>
    <lineage>
        <taxon>Eukaryota</taxon>
        <taxon>Sar</taxon>
        <taxon>Stramenopiles</taxon>
        <taxon>Ochrophyta</taxon>
        <taxon>Dictyochophyceae</taxon>
        <taxon>Rhizochromulinales</taxon>
        <taxon>Rhizochromulina</taxon>
    </lineage>
</organism>
<evidence type="ECO:0000256" key="5">
    <source>
        <dbReference type="ARBA" id="ARBA00022664"/>
    </source>
</evidence>
<dbReference type="GO" id="GO:0046540">
    <property type="term" value="C:U4/U6 x U5 tri-snRNP complex"/>
    <property type="evidence" value="ECO:0007669"/>
    <property type="project" value="UniProtKB-UniRule"/>
</dbReference>
<keyword evidence="10 12" id="KW-0687">Ribonucleoprotein</keyword>
<keyword evidence="4" id="KW-0963">Cytoplasm</keyword>
<evidence type="ECO:0000256" key="10">
    <source>
        <dbReference type="ARBA" id="ARBA00023274"/>
    </source>
</evidence>
<evidence type="ECO:0000256" key="6">
    <source>
        <dbReference type="ARBA" id="ARBA00022728"/>
    </source>
</evidence>
<dbReference type="SMART" id="SM00651">
    <property type="entry name" value="Sm"/>
    <property type="match status" value="1"/>
</dbReference>
<reference evidence="15" key="1">
    <citation type="submission" date="2021-01" db="EMBL/GenBank/DDBJ databases">
        <authorList>
            <person name="Corre E."/>
            <person name="Pelletier E."/>
            <person name="Niang G."/>
            <person name="Scheremetjew M."/>
            <person name="Finn R."/>
            <person name="Kale V."/>
            <person name="Holt S."/>
            <person name="Cochrane G."/>
            <person name="Meng A."/>
            <person name="Brown T."/>
            <person name="Cohen L."/>
        </authorList>
    </citation>
    <scope>NUCLEOTIDE SEQUENCE</scope>
    <source>
        <strain evidence="15">CCMP1243</strain>
    </source>
</reference>
<dbReference type="CDD" id="cd01718">
    <property type="entry name" value="Sm_E"/>
    <property type="match status" value="1"/>
</dbReference>
<dbReference type="GO" id="GO:0005682">
    <property type="term" value="C:U5 snRNP"/>
    <property type="evidence" value="ECO:0007669"/>
    <property type="project" value="UniProtKB-UniRule"/>
</dbReference>
<dbReference type="InterPro" id="IPR027078">
    <property type="entry name" value="snRNP-E"/>
</dbReference>
<evidence type="ECO:0000256" key="3">
    <source>
        <dbReference type="ARBA" id="ARBA00006850"/>
    </source>
</evidence>
<evidence type="ECO:0000256" key="4">
    <source>
        <dbReference type="ARBA" id="ARBA00022490"/>
    </source>
</evidence>
<comment type="function">
    <text evidence="11 12">Plays a role in pre-mRNA splicing as a core component of the spliceosomal U1, U2, U4 and U5 small nuclear ribonucleoproteins (snRNPs), the building blocks of the spliceosome.</text>
</comment>
<dbReference type="InterPro" id="IPR010920">
    <property type="entry name" value="LSM_dom_sf"/>
</dbReference>
<evidence type="ECO:0000256" key="7">
    <source>
        <dbReference type="ARBA" id="ARBA00022884"/>
    </source>
</evidence>
<dbReference type="GO" id="GO:0000387">
    <property type="term" value="P:spliceosomal snRNP assembly"/>
    <property type="evidence" value="ECO:0007669"/>
    <property type="project" value="UniProtKB-UniRule"/>
</dbReference>
<dbReference type="FunFam" id="2.30.30.100:FF:000013">
    <property type="entry name" value="Small nuclear ribonucleoprotein E"/>
    <property type="match status" value="1"/>
</dbReference>
<evidence type="ECO:0000256" key="12">
    <source>
        <dbReference type="RuleBase" id="RU365053"/>
    </source>
</evidence>
<comment type="similarity">
    <text evidence="3 12">Belongs to the snRNP Sm proteins family.</text>
</comment>
<feature type="domain" description="Sm" evidence="13">
    <location>
        <begin position="21"/>
        <end position="96"/>
    </location>
</feature>
<dbReference type="PROSITE" id="PS52002">
    <property type="entry name" value="SM"/>
    <property type="match status" value="1"/>
</dbReference>
<evidence type="ECO:0000259" key="13">
    <source>
        <dbReference type="PROSITE" id="PS52002"/>
    </source>
</evidence>
<evidence type="ECO:0000313" key="15">
    <source>
        <dbReference type="EMBL" id="CAD9670560.1"/>
    </source>
</evidence>
<sequence length="97" mass="11010">MSGYGPGGGSTRVKKVMTQPINLIFRFLQNRTRILIWLYENSNTMIEGRIVGFDEYMNLVLDDAQEIDQKQETRTDLGRILLKGDTITLMQEAQAAA</sequence>
<evidence type="ECO:0000256" key="2">
    <source>
        <dbReference type="ARBA" id="ARBA00004514"/>
    </source>
</evidence>
<gene>
    <name evidence="14" type="ORF">RMAR1173_LOCUS4364</name>
    <name evidence="15" type="ORF">RMAR1173_LOCUS4365</name>
</gene>
<evidence type="ECO:0000256" key="8">
    <source>
        <dbReference type="ARBA" id="ARBA00023187"/>
    </source>
</evidence>
<accession>A0A6U0Y1E1</accession>
<dbReference type="EMBL" id="HBHJ01006729">
    <property type="protein sequence ID" value="CAD9670560.1"/>
    <property type="molecule type" value="Transcribed_RNA"/>
</dbReference>
<dbReference type="PANTHER" id="PTHR11193">
    <property type="entry name" value="SMALL NUCLEAR RIBONUCLEOPROTEIN E"/>
    <property type="match status" value="1"/>
</dbReference>
<dbReference type="EMBL" id="HBHJ01006728">
    <property type="protein sequence ID" value="CAD9670558.1"/>
    <property type="molecule type" value="Transcribed_RNA"/>
</dbReference>
<name>A0A6U0Y1E1_9STRA</name>
<dbReference type="GO" id="GO:0005685">
    <property type="term" value="C:U1 snRNP"/>
    <property type="evidence" value="ECO:0007669"/>
    <property type="project" value="UniProtKB-UniRule"/>
</dbReference>
<protein>
    <recommendedName>
        <fullName evidence="12">Small nuclear ribonucleoprotein E</fullName>
        <shortName evidence="12">snRNP-E</shortName>
    </recommendedName>
    <alternativeName>
        <fullName evidence="12">Sm protein E</fullName>
    </alternativeName>
</protein>
<comment type="subcellular location">
    <subcellularLocation>
        <location evidence="2">Cytoplasm</location>
        <location evidence="2">Cytosol</location>
    </subcellularLocation>
    <subcellularLocation>
        <location evidence="1 12">Nucleus</location>
    </subcellularLocation>
</comment>
<dbReference type="GO" id="GO:0003723">
    <property type="term" value="F:RNA binding"/>
    <property type="evidence" value="ECO:0007669"/>
    <property type="project" value="UniProtKB-KW"/>
</dbReference>
<dbReference type="Gene3D" id="2.30.30.100">
    <property type="match status" value="1"/>
</dbReference>
<dbReference type="InterPro" id="IPR047575">
    <property type="entry name" value="Sm"/>
</dbReference>
<dbReference type="GO" id="GO:0005687">
    <property type="term" value="C:U4 snRNP"/>
    <property type="evidence" value="ECO:0007669"/>
    <property type="project" value="UniProtKB-UniRule"/>
</dbReference>
<dbReference type="SUPFAM" id="SSF50182">
    <property type="entry name" value="Sm-like ribonucleoproteins"/>
    <property type="match status" value="1"/>
</dbReference>
<dbReference type="GO" id="GO:0005686">
    <property type="term" value="C:U2 snRNP"/>
    <property type="evidence" value="ECO:0007669"/>
    <property type="project" value="UniProtKB-UniRule"/>
</dbReference>
<dbReference type="AlphaFoldDB" id="A0A6U0Y1E1"/>
<dbReference type="GO" id="GO:0005681">
    <property type="term" value="C:spliceosomal complex"/>
    <property type="evidence" value="ECO:0007669"/>
    <property type="project" value="UniProtKB-KW"/>
</dbReference>
<keyword evidence="7 12" id="KW-0694">RNA-binding</keyword>
<evidence type="ECO:0000256" key="9">
    <source>
        <dbReference type="ARBA" id="ARBA00023242"/>
    </source>
</evidence>
<keyword evidence="6 12" id="KW-0747">Spliceosome</keyword>
<keyword evidence="8 12" id="KW-0508">mRNA splicing</keyword>
<evidence type="ECO:0000256" key="11">
    <source>
        <dbReference type="ARBA" id="ARBA00058057"/>
    </source>
</evidence>
<keyword evidence="9 12" id="KW-0539">Nucleus</keyword>
<evidence type="ECO:0000313" key="14">
    <source>
        <dbReference type="EMBL" id="CAD9670558.1"/>
    </source>
</evidence>